<dbReference type="SUPFAM" id="SSF49785">
    <property type="entry name" value="Galactose-binding domain-like"/>
    <property type="match status" value="2"/>
</dbReference>
<dbReference type="PANTHER" id="PTHR23421">
    <property type="entry name" value="BETA-GALACTOSIDASE RELATED"/>
    <property type="match status" value="1"/>
</dbReference>
<protein>
    <recommendedName>
        <fullName evidence="3 8">Beta-galactosidase</fullName>
        <ecNumber evidence="3 8">3.2.1.23</ecNumber>
    </recommendedName>
</protein>
<gene>
    <name evidence="11" type="ORF">EXIGLDRAFT_726788</name>
</gene>
<dbReference type="InterPro" id="IPR001944">
    <property type="entry name" value="Glycoside_Hdrlase_35"/>
</dbReference>
<evidence type="ECO:0000313" key="11">
    <source>
        <dbReference type="EMBL" id="KZV98894.1"/>
    </source>
</evidence>
<evidence type="ECO:0000256" key="9">
    <source>
        <dbReference type="RuleBase" id="RU003679"/>
    </source>
</evidence>
<keyword evidence="6" id="KW-0325">Glycoprotein</keyword>
<dbReference type="PROSITE" id="PS01182">
    <property type="entry name" value="GLYCOSYL_HYDROL_F35"/>
    <property type="match status" value="1"/>
</dbReference>
<accession>A0A165M871</accession>
<name>A0A165M871_EXIGL</name>
<reference evidence="11 12" key="1">
    <citation type="journal article" date="2016" name="Mol. Biol. Evol.">
        <title>Comparative Genomics of Early-Diverging Mushroom-Forming Fungi Provides Insights into the Origins of Lignocellulose Decay Capabilities.</title>
        <authorList>
            <person name="Nagy L.G."/>
            <person name="Riley R."/>
            <person name="Tritt A."/>
            <person name="Adam C."/>
            <person name="Daum C."/>
            <person name="Floudas D."/>
            <person name="Sun H."/>
            <person name="Yadav J.S."/>
            <person name="Pangilinan J."/>
            <person name="Larsson K.H."/>
            <person name="Matsuura K."/>
            <person name="Barry K."/>
            <person name="Labutti K."/>
            <person name="Kuo R."/>
            <person name="Ohm R.A."/>
            <person name="Bhattacharya S.S."/>
            <person name="Shirouzu T."/>
            <person name="Yoshinaga Y."/>
            <person name="Martin F.M."/>
            <person name="Grigoriev I.V."/>
            <person name="Hibbett D.S."/>
        </authorList>
    </citation>
    <scope>NUCLEOTIDE SEQUENCE [LARGE SCALE GENOMIC DNA]</scope>
    <source>
        <strain evidence="11 12">HHB12029</strain>
    </source>
</reference>
<dbReference type="InterPro" id="IPR019801">
    <property type="entry name" value="Glyco_hydro_35_CS"/>
</dbReference>
<dbReference type="Gene3D" id="2.60.120.260">
    <property type="entry name" value="Galactose-binding domain-like"/>
    <property type="match status" value="2"/>
</dbReference>
<dbReference type="Proteomes" id="UP000077266">
    <property type="component" value="Unassembled WGS sequence"/>
</dbReference>
<keyword evidence="4" id="KW-0732">Signal</keyword>
<comment type="similarity">
    <text evidence="2 9">Belongs to the glycosyl hydrolase 35 family.</text>
</comment>
<comment type="catalytic activity">
    <reaction evidence="1 8">
        <text>Hydrolysis of terminal non-reducing beta-D-galactose residues in beta-D-galactosides.</text>
        <dbReference type="EC" id="3.2.1.23"/>
    </reaction>
</comment>
<keyword evidence="7 8" id="KW-0326">Glycosidase</keyword>
<dbReference type="SUPFAM" id="SSF51011">
    <property type="entry name" value="Glycosyl hydrolase domain"/>
    <property type="match status" value="1"/>
</dbReference>
<sequence length="1072" mass="117606">MDDVQTDKKEAALLQKSRAMTSTKSQTGPTSSVWFRLALAACLLYLLPWDKLLHTLPDSLPALYKSLLAIRTPEPRALSSSGLTDLVQWDEYSLFVKGQRIFLWSGEFHTFRLPVPSLWPDILEKMKAAGLNAVSIYIDWALVHPSPDALDFDGFRALQPFFDACMAAGLWLVIRPGPYINAEVNAGGIPGWVTSEVAGHLRSNDTDFEDAWVPYMRRVIELSRGAQITEGGPIIAWQIENEYTADPNVGVPGKAEYMARLEEFVRAEGIVVPLTFNDASRDAQFAPGKKGEVDIYGIDSYPQSFDCSNPGVWKEVDTSYYSYHRRTNPRQPFYIPEFQGGAFDPWGPNAPGYDKCRTLTGPEFESVFYLQLWASNVKLINLYMLYGGTSWGSLPFPGVYTSYDYGSPILENRSLGSKYTELKREGLFLRSTPEFAKTDVKGNSTDGTGVVTVDNEKVFVTALVNPDSGAGFYIARQTNSSSLDNVTFKMTVPTSEGALSIPHATPPISLSGRQSKVIVTDYAFGSDRMLYSTASVLFAGIIDGRNVLFLHGDVMHSHEILATLSSNGHSALSASHEELVTLSHQQHNGRTLISIMHGVKGFVTLWESDKQLVLYADSDTAGTFWAPVLSSSSNDFGAFWSIGTNDTVIVGGPYLVREASLVENGDHLALRGDLQDDAFLTVIGPRDVKTISWNGQPVEPLSSAKQSTGIFVGRLQTTKALRAFTPPKLTKWKFKDGLPEIASQYDDSKWVTADHESTNLPYKPLFGAPPVLYGCDYGFCEGSVLWRGHFKGSADTTGVNLTINGGEAFAASVWINDRFVKTTYGNSTNNLNIIAETNELYEFPKGAVKMDEDNVITVLQDNQGLDETDDWDADTSKSPRGIRGALLIGGEFSSWKVQGKLGGYTQFADKDRGVVNEGGTFGERAGWHLPSFDVSQWKSRDLSKGLPTSGAGVGVFVTKFQLDTPRGVDLHMSFVFDDGVGDTGVPYRAYLYVNGWMMGKRVANLGPQAKFPVHEGILDYHGDNTVAVVLWAMEASAAVRPTLQIVVDGRYDSGMAAVAVHNPGWSTRPEAL</sequence>
<dbReference type="SUPFAM" id="SSF117100">
    <property type="entry name" value="Beta-galactosidase LacA, domain 3"/>
    <property type="match status" value="1"/>
</dbReference>
<evidence type="ECO:0000256" key="7">
    <source>
        <dbReference type="ARBA" id="ARBA00023295"/>
    </source>
</evidence>
<dbReference type="Pfam" id="PF10435">
    <property type="entry name" value="BetaGal_dom2"/>
    <property type="match status" value="1"/>
</dbReference>
<dbReference type="AlphaFoldDB" id="A0A165M871"/>
<dbReference type="EMBL" id="KV425914">
    <property type="protein sequence ID" value="KZV98894.1"/>
    <property type="molecule type" value="Genomic_DNA"/>
</dbReference>
<dbReference type="Pfam" id="PF13364">
    <property type="entry name" value="BetaGal_ABD2"/>
    <property type="match status" value="2"/>
</dbReference>
<dbReference type="GO" id="GO:0004565">
    <property type="term" value="F:beta-galactosidase activity"/>
    <property type="evidence" value="ECO:0007669"/>
    <property type="project" value="UniProtKB-EC"/>
</dbReference>
<dbReference type="Pfam" id="PF01301">
    <property type="entry name" value="Glyco_hydro_35"/>
    <property type="match status" value="1"/>
</dbReference>
<evidence type="ECO:0000256" key="3">
    <source>
        <dbReference type="ARBA" id="ARBA00012756"/>
    </source>
</evidence>
<dbReference type="InterPro" id="IPR018954">
    <property type="entry name" value="Betagal_dom2"/>
</dbReference>
<proteinExistence type="inferred from homology"/>
<dbReference type="PRINTS" id="PR00742">
    <property type="entry name" value="GLHYDRLASE35"/>
</dbReference>
<evidence type="ECO:0000256" key="1">
    <source>
        <dbReference type="ARBA" id="ARBA00001412"/>
    </source>
</evidence>
<organism evidence="11 12">
    <name type="scientific">Exidia glandulosa HHB12029</name>
    <dbReference type="NCBI Taxonomy" id="1314781"/>
    <lineage>
        <taxon>Eukaryota</taxon>
        <taxon>Fungi</taxon>
        <taxon>Dikarya</taxon>
        <taxon>Basidiomycota</taxon>
        <taxon>Agaricomycotina</taxon>
        <taxon>Agaricomycetes</taxon>
        <taxon>Auriculariales</taxon>
        <taxon>Exidiaceae</taxon>
        <taxon>Exidia</taxon>
    </lineage>
</organism>
<dbReference type="OrthoDB" id="1657402at2759"/>
<dbReference type="InterPro" id="IPR017853">
    <property type="entry name" value="GH"/>
</dbReference>
<evidence type="ECO:0000313" key="12">
    <source>
        <dbReference type="Proteomes" id="UP000077266"/>
    </source>
</evidence>
<keyword evidence="12" id="KW-1185">Reference proteome</keyword>
<keyword evidence="5 8" id="KW-0378">Hydrolase</keyword>
<evidence type="ECO:0000256" key="6">
    <source>
        <dbReference type="ARBA" id="ARBA00023180"/>
    </source>
</evidence>
<evidence type="ECO:0000256" key="2">
    <source>
        <dbReference type="ARBA" id="ARBA00009809"/>
    </source>
</evidence>
<dbReference type="InterPro" id="IPR037110">
    <property type="entry name" value="Betagal_dom2_sf"/>
</dbReference>
<dbReference type="EC" id="3.2.1.23" evidence="3 8"/>
<dbReference type="GO" id="GO:0005975">
    <property type="term" value="P:carbohydrate metabolic process"/>
    <property type="evidence" value="ECO:0007669"/>
    <property type="project" value="InterPro"/>
</dbReference>
<evidence type="ECO:0000256" key="5">
    <source>
        <dbReference type="ARBA" id="ARBA00022801"/>
    </source>
</evidence>
<dbReference type="FunFam" id="3.20.20.80:FF:000040">
    <property type="entry name" value="Beta-galactosidase A"/>
    <property type="match status" value="1"/>
</dbReference>
<evidence type="ECO:0000256" key="8">
    <source>
        <dbReference type="RuleBase" id="RU000675"/>
    </source>
</evidence>
<dbReference type="InterPro" id="IPR025300">
    <property type="entry name" value="BetaGal_jelly_roll_dom"/>
</dbReference>
<dbReference type="Gene3D" id="3.20.20.80">
    <property type="entry name" value="Glycosidases"/>
    <property type="match status" value="1"/>
</dbReference>
<dbReference type="InterPro" id="IPR031330">
    <property type="entry name" value="Gly_Hdrlase_35_cat"/>
</dbReference>
<dbReference type="InterPro" id="IPR025972">
    <property type="entry name" value="BetaGal_dom3"/>
</dbReference>
<dbReference type="STRING" id="1314781.A0A165M871"/>
<evidence type="ECO:0000259" key="10">
    <source>
        <dbReference type="SMART" id="SM01029"/>
    </source>
</evidence>
<dbReference type="InterPro" id="IPR036833">
    <property type="entry name" value="BetaGal_dom3_sf"/>
</dbReference>
<dbReference type="SUPFAM" id="SSF51445">
    <property type="entry name" value="(Trans)glycosidases"/>
    <property type="match status" value="1"/>
</dbReference>
<dbReference type="InParanoid" id="A0A165M871"/>
<feature type="domain" description="Beta-galactosidase" evidence="10">
    <location>
        <begin position="441"/>
        <end position="624"/>
    </location>
</feature>
<dbReference type="Gene3D" id="2.102.20.10">
    <property type="entry name" value="Beta-galactosidase, domain 2"/>
    <property type="match status" value="1"/>
</dbReference>
<dbReference type="Pfam" id="PF13363">
    <property type="entry name" value="BetaGal_dom3"/>
    <property type="match status" value="1"/>
</dbReference>
<dbReference type="Gene3D" id="2.60.390.10">
    <property type="entry name" value="Beta-galactosidase, domain 3"/>
    <property type="match status" value="1"/>
</dbReference>
<dbReference type="InterPro" id="IPR008979">
    <property type="entry name" value="Galactose-bd-like_sf"/>
</dbReference>
<dbReference type="SMART" id="SM01029">
    <property type="entry name" value="BetaGal_dom2"/>
    <property type="match status" value="1"/>
</dbReference>
<evidence type="ECO:0000256" key="4">
    <source>
        <dbReference type="ARBA" id="ARBA00022729"/>
    </source>
</evidence>